<organism evidence="2 3">
    <name type="scientific">Thermonema lapsum</name>
    <dbReference type="NCBI Taxonomy" id="28195"/>
    <lineage>
        <taxon>Bacteria</taxon>
        <taxon>Pseudomonadati</taxon>
        <taxon>Bacteroidota</taxon>
        <taxon>Cytophagia</taxon>
        <taxon>Cytophagales</taxon>
        <taxon>Thermonemataceae</taxon>
        <taxon>Thermonema</taxon>
    </lineage>
</organism>
<sequence length="760" mass="83692">MNIKSMPQKGFVFLFFICLMMAACHLFAQGEIPVGSWRFHFPFREGQAVAAGGRQLLYAARAGIYFIDADGEGMVLSTLDGLSGNQAVAVAYDKASAGFALAYANGRLDRLFVNNGRVRVEKITLPLAQRLYFQRLYLNAEKLYAMTTQGVWVIDLVSGLFNESWQNLGKLGNPVGVYDLLFTLDSAWIATDEGIARAPASANLQDFNQWTYFSTAEGLPVAKAFRLLPFQGKIYALLEGQGMYAYEAGAWVKIATVPTTAIDLASTASALWVATPTALYALDASGSVQQSVTEGLFKQLVALSVDEQGAIYVADARTGLLSNREGTWKSYANQGPLQQNAQGACFAQNKLWITAGGYNNNRQPLLNPGAFYEFSAGEWKNYAANHPQAEALPFLYDLVDVVYNPFTQEYWFASFGNGILIRAADGSFRVIDEMTPSTPFFGDQSLLISDLYVDAQGNVWVAQYNPPSGEPSLHVWVRETGQWQSYSFNAATRFPLEIVEDFNGYLWVRLDPNLAGGLWVLNPATGQQKHLTASNAKLTNASILSLAVDYKGTLWIGSADGVMTVFNPSEVFEAGFQVSFPIFENFQLLNDQRVLDIMIDPANRKWMSTEQGVFVFDANVERLIYRFRSSNSPLLADEVHQMVLFESTGEVFFLTAAGICSFREGVTAANNRFEELHVFPNPVRPGFNGQVAIQGLARNAWVKIANVRGELMYEGRANGGTFVWDTRSLSGELAPTGVYLIFASDDAGNLQAMGRLAIVR</sequence>
<dbReference type="SUPFAM" id="SSF101898">
    <property type="entry name" value="NHL repeat"/>
    <property type="match status" value="1"/>
</dbReference>
<gene>
    <name evidence="2" type="ORF">FHS56_001760</name>
</gene>
<dbReference type="PROSITE" id="PS51257">
    <property type="entry name" value="PROKAR_LIPOPROTEIN"/>
    <property type="match status" value="1"/>
</dbReference>
<dbReference type="InterPro" id="IPR015943">
    <property type="entry name" value="WD40/YVTN_repeat-like_dom_sf"/>
</dbReference>
<dbReference type="SUPFAM" id="SSF63829">
    <property type="entry name" value="Calcium-dependent phosphotriesterase"/>
    <property type="match status" value="2"/>
</dbReference>
<evidence type="ECO:0000313" key="3">
    <source>
        <dbReference type="Proteomes" id="UP000537126"/>
    </source>
</evidence>
<dbReference type="EMBL" id="JAASRN010000002">
    <property type="protein sequence ID" value="NIK74247.1"/>
    <property type="molecule type" value="Genomic_DNA"/>
</dbReference>
<evidence type="ECO:0000313" key="2">
    <source>
        <dbReference type="EMBL" id="NIK74247.1"/>
    </source>
</evidence>
<comment type="caution">
    <text evidence="2">The sequence shown here is derived from an EMBL/GenBank/DDBJ whole genome shotgun (WGS) entry which is preliminary data.</text>
</comment>
<dbReference type="Proteomes" id="UP000537126">
    <property type="component" value="Unassembled WGS sequence"/>
</dbReference>
<dbReference type="Gene3D" id="2.130.10.10">
    <property type="entry name" value="YVTN repeat-like/Quinoprotein amine dehydrogenase"/>
    <property type="match status" value="2"/>
</dbReference>
<dbReference type="Pfam" id="PF21544">
    <property type="entry name" value="PorZ_N_b_propeller"/>
    <property type="match status" value="1"/>
</dbReference>
<reference evidence="2 3" key="1">
    <citation type="submission" date="2020-03" db="EMBL/GenBank/DDBJ databases">
        <title>Genomic Encyclopedia of Type Strains, Phase IV (KMG-IV): sequencing the most valuable type-strain genomes for metagenomic binning, comparative biology and taxonomic classification.</title>
        <authorList>
            <person name="Goeker M."/>
        </authorList>
    </citation>
    <scope>NUCLEOTIDE SEQUENCE [LARGE SCALE GENOMIC DNA]</scope>
    <source>
        <strain evidence="2 3">DSM 5718</strain>
    </source>
</reference>
<dbReference type="RefSeq" id="WP_166919747.1">
    <property type="nucleotide sequence ID" value="NZ_JAASRN010000002.1"/>
</dbReference>
<feature type="domain" description="PorZ N-terminal beta-propeller" evidence="1">
    <location>
        <begin position="59"/>
        <end position="211"/>
    </location>
</feature>
<accession>A0A846MSL7</accession>
<proteinExistence type="predicted"/>
<dbReference type="InterPro" id="IPR048954">
    <property type="entry name" value="PorZ_N"/>
</dbReference>
<keyword evidence="3" id="KW-1185">Reference proteome</keyword>
<protein>
    <recommendedName>
        <fullName evidence="1">PorZ N-terminal beta-propeller domain-containing protein</fullName>
    </recommendedName>
</protein>
<dbReference type="AlphaFoldDB" id="A0A846MSL7"/>
<name>A0A846MSL7_9BACT</name>
<evidence type="ECO:0000259" key="1">
    <source>
        <dbReference type="Pfam" id="PF21544"/>
    </source>
</evidence>